<dbReference type="SUPFAM" id="SSF55729">
    <property type="entry name" value="Acyl-CoA N-acyltransferases (Nat)"/>
    <property type="match status" value="1"/>
</dbReference>
<reference evidence="2" key="1">
    <citation type="submission" date="2023-01" db="EMBL/GenBank/DDBJ databases">
        <title>Colletotrichum chrysophilum M932 genome sequence.</title>
        <authorList>
            <person name="Baroncelli R."/>
        </authorList>
    </citation>
    <scope>NUCLEOTIDE SEQUENCE</scope>
    <source>
        <strain evidence="2">M932</strain>
    </source>
</reference>
<name>A0AAD9EDN6_9PEZI</name>
<proteinExistence type="predicted"/>
<dbReference type="Gene3D" id="3.40.630.30">
    <property type="match status" value="1"/>
</dbReference>
<evidence type="ECO:0000313" key="3">
    <source>
        <dbReference type="Proteomes" id="UP001243330"/>
    </source>
</evidence>
<feature type="domain" description="N-acetyltransferase" evidence="1">
    <location>
        <begin position="63"/>
        <end position="233"/>
    </location>
</feature>
<dbReference type="Pfam" id="PF13508">
    <property type="entry name" value="Acetyltransf_7"/>
    <property type="match status" value="1"/>
</dbReference>
<evidence type="ECO:0000259" key="1">
    <source>
        <dbReference type="PROSITE" id="PS51186"/>
    </source>
</evidence>
<protein>
    <submittedName>
        <fullName evidence="2">GNAT family</fullName>
    </submittedName>
</protein>
<dbReference type="PANTHER" id="PTHR42791:SF2">
    <property type="entry name" value="N-ACETYLTRANSFERASE DOMAIN-CONTAINING PROTEIN"/>
    <property type="match status" value="1"/>
</dbReference>
<dbReference type="EMBL" id="JAQOWY010000336">
    <property type="protein sequence ID" value="KAK1843872.1"/>
    <property type="molecule type" value="Genomic_DNA"/>
</dbReference>
<dbReference type="InterPro" id="IPR052523">
    <property type="entry name" value="Trichothecene_AcTrans"/>
</dbReference>
<dbReference type="GO" id="GO:0016747">
    <property type="term" value="F:acyltransferase activity, transferring groups other than amino-acyl groups"/>
    <property type="evidence" value="ECO:0007669"/>
    <property type="project" value="InterPro"/>
</dbReference>
<accession>A0AAD9EDN6</accession>
<dbReference type="InterPro" id="IPR000182">
    <property type="entry name" value="GNAT_dom"/>
</dbReference>
<dbReference type="InterPro" id="IPR016181">
    <property type="entry name" value="Acyl_CoA_acyltransferase"/>
</dbReference>
<dbReference type="PROSITE" id="PS51186">
    <property type="entry name" value="GNAT"/>
    <property type="match status" value="1"/>
</dbReference>
<evidence type="ECO:0000313" key="2">
    <source>
        <dbReference type="EMBL" id="KAK1843872.1"/>
    </source>
</evidence>
<sequence>MHTRPVTHADIPGIVDGSAAFLDAELNVWLYPRRREFPECWRARIVRALRASLAKPGIHSFVCVTDDEDPADWPRGKIIGYSRWEWNGRKDDPRTLKWRSNNTGVAKAVERTLVDWENRYVDYFHLDKALHRERKAVFDKENSESGNPYAPLESFWNLLTLNTHPDWQGKGVGKRLMEWGLERSREDEAPIILIATTAGQRLYKKLGFFIVGWAANESMAWAEGGSIMILDINEKHTRKAIGAETKKEYFSKVKEIELRAGRRAQSFLSGNGGVDLFSELGNSEL</sequence>
<dbReference type="CDD" id="cd04301">
    <property type="entry name" value="NAT_SF"/>
    <property type="match status" value="1"/>
</dbReference>
<gene>
    <name evidence="2" type="ORF">CCHR01_13507</name>
</gene>
<comment type="caution">
    <text evidence="2">The sequence shown here is derived from an EMBL/GenBank/DDBJ whole genome shotgun (WGS) entry which is preliminary data.</text>
</comment>
<organism evidence="2 3">
    <name type="scientific">Colletotrichum chrysophilum</name>
    <dbReference type="NCBI Taxonomy" id="1836956"/>
    <lineage>
        <taxon>Eukaryota</taxon>
        <taxon>Fungi</taxon>
        <taxon>Dikarya</taxon>
        <taxon>Ascomycota</taxon>
        <taxon>Pezizomycotina</taxon>
        <taxon>Sordariomycetes</taxon>
        <taxon>Hypocreomycetidae</taxon>
        <taxon>Glomerellales</taxon>
        <taxon>Glomerellaceae</taxon>
        <taxon>Colletotrichum</taxon>
        <taxon>Colletotrichum gloeosporioides species complex</taxon>
    </lineage>
</organism>
<dbReference type="PANTHER" id="PTHR42791">
    <property type="entry name" value="GNAT FAMILY ACETYLTRANSFERASE"/>
    <property type="match status" value="1"/>
</dbReference>
<dbReference type="Proteomes" id="UP001243330">
    <property type="component" value="Unassembled WGS sequence"/>
</dbReference>
<dbReference type="AlphaFoldDB" id="A0AAD9EDN6"/>
<keyword evidence="3" id="KW-1185">Reference proteome</keyword>